<gene>
    <name evidence="2" type="ORF">LA20249_03685</name>
</gene>
<feature type="transmembrane region" description="Helical" evidence="1">
    <location>
        <begin position="344"/>
        <end position="364"/>
    </location>
</feature>
<feature type="transmembrane region" description="Helical" evidence="1">
    <location>
        <begin position="314"/>
        <end position="332"/>
    </location>
</feature>
<name>A0A2K9HFM4_9LACO</name>
<evidence type="ECO:0000313" key="2">
    <source>
        <dbReference type="EMBL" id="AUI71350.1"/>
    </source>
</evidence>
<dbReference type="AlphaFoldDB" id="A0A2K9HFM4"/>
<feature type="transmembrane region" description="Helical" evidence="1">
    <location>
        <begin position="139"/>
        <end position="159"/>
    </location>
</feature>
<organism evidence="2 3">
    <name type="scientific">Companilactobacillus alimentarius DSM 20249</name>
    <dbReference type="NCBI Taxonomy" id="1423720"/>
    <lineage>
        <taxon>Bacteria</taxon>
        <taxon>Bacillati</taxon>
        <taxon>Bacillota</taxon>
        <taxon>Bacilli</taxon>
        <taxon>Lactobacillales</taxon>
        <taxon>Lactobacillaceae</taxon>
        <taxon>Companilactobacillus</taxon>
    </lineage>
</organism>
<dbReference type="Proteomes" id="UP000234653">
    <property type="component" value="Chromosome"/>
</dbReference>
<evidence type="ECO:0000256" key="1">
    <source>
        <dbReference type="SAM" id="Phobius"/>
    </source>
</evidence>
<keyword evidence="3" id="KW-1185">Reference proteome</keyword>
<accession>A0A2K9HFM4</accession>
<feature type="transmembrane region" description="Helical" evidence="1">
    <location>
        <begin position="111"/>
        <end position="127"/>
    </location>
</feature>
<keyword evidence="1" id="KW-1133">Transmembrane helix</keyword>
<feature type="transmembrane region" description="Helical" evidence="1">
    <location>
        <begin position="289"/>
        <end position="308"/>
    </location>
</feature>
<feature type="transmembrane region" description="Helical" evidence="1">
    <location>
        <begin position="58"/>
        <end position="79"/>
    </location>
</feature>
<evidence type="ECO:0008006" key="4">
    <source>
        <dbReference type="Google" id="ProtNLM"/>
    </source>
</evidence>
<dbReference type="Pfam" id="PF19528">
    <property type="entry name" value="DUF6056"/>
    <property type="match status" value="1"/>
</dbReference>
<feature type="transmembrane region" description="Helical" evidence="1">
    <location>
        <begin position="88"/>
        <end position="105"/>
    </location>
</feature>
<protein>
    <recommendedName>
        <fullName evidence="4">Glycosyltransferase RgtA/B/C/D-like domain-containing protein</fullName>
    </recommendedName>
</protein>
<feature type="transmembrane region" description="Helical" evidence="1">
    <location>
        <begin position="179"/>
        <end position="205"/>
    </location>
</feature>
<dbReference type="InterPro" id="IPR045691">
    <property type="entry name" value="DUF6056"/>
</dbReference>
<feature type="transmembrane region" description="Helical" evidence="1">
    <location>
        <begin position="35"/>
        <end position="52"/>
    </location>
</feature>
<feature type="transmembrane region" description="Helical" evidence="1">
    <location>
        <begin position="217"/>
        <end position="237"/>
    </location>
</feature>
<feature type="transmembrane region" description="Helical" evidence="1">
    <location>
        <begin position="257"/>
        <end position="277"/>
    </location>
</feature>
<sequence length="425" mass="49336">MEITIMHSPIIAGFLYATVISLFIWCLWKLSGKRLALVMALAFFVTTQMGYIQTVFLWFAGFINYLPPITALLLYFVLLEKYLRQNKIIFLPGYFLISVIGGLFVEHMTLYQIFVGILSILSIYLLNKRTSKHLSIMPAFLYSLGALCSAALMFSNPSYYHGSDYRTISPNPLTYIDNFVSITHFWMITFNYITIILICVAIILISLNKFKKTSSKSLSIIPAIFFIIYYLGINTYLDPTLKLKLTKNSIDSTLASTDSLIGLAFLIYLIICTLIIFRGLNNINVKFYLFSYFALCIPFFFITSPIFIREYFSSYVFLFIISIIYINKALAFKYHLTPKLLTRTLGIVVCLSYLVVMTMMLSNYQVNLKRVADDDFLYEEKTLKHKVPYPNYVASNDSLMMQSPMYWHNRLGFKFNDYFYNKKYK</sequence>
<reference evidence="2 3" key="1">
    <citation type="submission" date="2016-12" db="EMBL/GenBank/DDBJ databases">
        <title>The whole genome sequencing and assembly of Lactobacillus alimentarius DSM 20249T strain.</title>
        <authorList>
            <person name="Lee Y.-J."/>
            <person name="Yi H."/>
            <person name="Bahn Y.-S."/>
            <person name="Kim J.F."/>
            <person name="Lee D.-W."/>
        </authorList>
    </citation>
    <scope>NUCLEOTIDE SEQUENCE [LARGE SCALE GENOMIC DNA]</scope>
    <source>
        <strain evidence="2 3">DSM 20249</strain>
    </source>
</reference>
<feature type="transmembrane region" description="Helical" evidence="1">
    <location>
        <begin position="6"/>
        <end position="28"/>
    </location>
</feature>
<keyword evidence="1" id="KW-0812">Transmembrane</keyword>
<evidence type="ECO:0000313" key="3">
    <source>
        <dbReference type="Proteomes" id="UP000234653"/>
    </source>
</evidence>
<dbReference type="STRING" id="1423720.FC67_GL002172"/>
<dbReference type="KEGG" id="lali:LA20249_03685"/>
<proteinExistence type="predicted"/>
<dbReference type="EMBL" id="CP018867">
    <property type="protein sequence ID" value="AUI71350.1"/>
    <property type="molecule type" value="Genomic_DNA"/>
</dbReference>
<keyword evidence="1" id="KW-0472">Membrane</keyword>